<evidence type="ECO:0000256" key="1">
    <source>
        <dbReference type="SAM" id="MobiDB-lite"/>
    </source>
</evidence>
<reference evidence="2" key="1">
    <citation type="submission" date="2020-05" db="EMBL/GenBank/DDBJ databases">
        <title>Mycena genomes resolve the evolution of fungal bioluminescence.</title>
        <authorList>
            <person name="Tsai I.J."/>
        </authorList>
    </citation>
    <scope>NUCLEOTIDE SEQUENCE</scope>
    <source>
        <strain evidence="2">171206Taipei</strain>
    </source>
</reference>
<dbReference type="GeneID" id="59340959"/>
<dbReference type="AlphaFoldDB" id="A0A8H6TIG8"/>
<dbReference type="Proteomes" id="UP000636479">
    <property type="component" value="Unassembled WGS sequence"/>
</dbReference>
<evidence type="ECO:0000313" key="2">
    <source>
        <dbReference type="EMBL" id="KAF7316330.1"/>
    </source>
</evidence>
<dbReference type="EMBL" id="JACAZF010000001">
    <property type="protein sequence ID" value="KAF7316330.1"/>
    <property type="molecule type" value="Genomic_DNA"/>
</dbReference>
<organism evidence="2 3">
    <name type="scientific">Mycena indigotica</name>
    <dbReference type="NCBI Taxonomy" id="2126181"/>
    <lineage>
        <taxon>Eukaryota</taxon>
        <taxon>Fungi</taxon>
        <taxon>Dikarya</taxon>
        <taxon>Basidiomycota</taxon>
        <taxon>Agaricomycotina</taxon>
        <taxon>Agaricomycetes</taxon>
        <taxon>Agaricomycetidae</taxon>
        <taxon>Agaricales</taxon>
        <taxon>Marasmiineae</taxon>
        <taxon>Mycenaceae</taxon>
        <taxon>Mycena</taxon>
    </lineage>
</organism>
<dbReference type="Gene3D" id="1.10.8.10">
    <property type="entry name" value="DNA helicase RuvA subunit, C-terminal domain"/>
    <property type="match status" value="1"/>
</dbReference>
<dbReference type="InterPro" id="IPR041800">
    <property type="entry name" value="ASCC2_CUE"/>
</dbReference>
<comment type="caution">
    <text evidence="2">The sequence shown here is derived from an EMBL/GenBank/DDBJ whole genome shotgun (WGS) entry which is preliminary data.</text>
</comment>
<protein>
    <submittedName>
        <fullName evidence="2">CUE domain-containing protein</fullName>
    </submittedName>
</protein>
<dbReference type="RefSeq" id="XP_037226353.1">
    <property type="nucleotide sequence ID" value="XM_037358443.1"/>
</dbReference>
<proteinExistence type="predicted"/>
<name>A0A8H6TIG8_9AGAR</name>
<feature type="region of interest" description="Disordered" evidence="1">
    <location>
        <begin position="500"/>
        <end position="519"/>
    </location>
</feature>
<accession>A0A8H6TIG8</accession>
<sequence>MFRLPPYPSPAAWKSLSPSQKTSTRASIASALAQSTSLPESKLDISAAIAFVSIYARDHARATLEGLIWGSDSKQDDKSIRQRVLVLAGKLGKQLELEALVDLAIVYAKTNSTQIRAILAHTQPSQVRAALLPAFTQLLSTSQGIYALRKTSYCVAAFLAVCPEDSLRVFARDKDFIVALAKVYEAGLADISRSYGGLELDGAREADEWERLFVETKVSLIDAFHIIIRTILSDLASAKGPSLAIEADRTFDIIFALLSSENNQASTPFFNRTLLADYQQSYDLAQTLAAALKNAQEKDARLDVLEASLRSFDDTERKPGALKILLRSSGIAVGVDNLGKGKGKSKAAPVEPEDPEIDLHVSQVLDILPEHDPAYIKALLKLPPYTNPSQVIDALLEGTAPSFEAISLSDEERIHDAARAVNERRNIFNEEKFDLSNVHIGKKTQDETTVLRDRTFIEQMKADILRRAEAISDEESEGEEGAKVKAVAYLEDDVDGVRVLGDGEQSEDSDHEDEKPSPETICELAYIRDPHLFDRDAQTRRSKARTELREKTGWADEQLEGWRIMLEKDPRKDKILQKHEFAGNQTPIVHNESGASTLVGRVGPDAFDDMGGAYENIEKRIAEMDKFREWSPGTDFDDYIASPRAYTI</sequence>
<keyword evidence="3" id="KW-1185">Reference proteome</keyword>
<gene>
    <name evidence="2" type="ORF">MIND_00151800</name>
</gene>
<dbReference type="CDD" id="cd14364">
    <property type="entry name" value="CUE_ASCC2"/>
    <property type="match status" value="1"/>
</dbReference>
<dbReference type="OrthoDB" id="5577209at2759"/>
<evidence type="ECO:0000313" key="3">
    <source>
        <dbReference type="Proteomes" id="UP000636479"/>
    </source>
</evidence>